<keyword evidence="2" id="KW-1185">Reference proteome</keyword>
<accession>A0A934SCU0</accession>
<gene>
    <name evidence="1" type="ORF">JIN85_15295</name>
</gene>
<evidence type="ECO:0000313" key="2">
    <source>
        <dbReference type="Proteomes" id="UP000603141"/>
    </source>
</evidence>
<evidence type="ECO:0008006" key="3">
    <source>
        <dbReference type="Google" id="ProtNLM"/>
    </source>
</evidence>
<dbReference type="RefSeq" id="WP_200272272.1">
    <property type="nucleotide sequence ID" value="NZ_JAENIJ010000027.1"/>
</dbReference>
<dbReference type="Proteomes" id="UP000603141">
    <property type="component" value="Unassembled WGS sequence"/>
</dbReference>
<comment type="caution">
    <text evidence="1">The sequence shown here is derived from an EMBL/GenBank/DDBJ whole genome shotgun (WGS) entry which is preliminary data.</text>
</comment>
<name>A0A934SCU0_9BACT</name>
<sequence length="310" mass="33847">MKRKYLIASLSILAIGTICIVGWRLSDGQKYPVAKTANKNGAEKHNSESVVPTKPSAIETITNASLDWEQRVQAVRDLPIQLEASQIEQLFAYLEQPTPKDKESFYLVCNEIMEVLRKRRLAPDEYSINLMKLIESPSANPLIRDYAVQHLAQWISGMDTFAMESNRELASQTFDAMLVEVNDPANYGLTMTGTTLSSLADAVNKGNPDLADKREALGDVCMAIIQKDDYSAVNRSTAIQVAARLDTPGLGAICKTIAANDSAPVDLRLSSIAGIGLVGGSEDIEFLKTYADQNVFKYAVAGALKRLASK</sequence>
<reference evidence="1" key="1">
    <citation type="submission" date="2021-01" db="EMBL/GenBank/DDBJ databases">
        <title>Modified the classification status of verrucomicrobia.</title>
        <authorList>
            <person name="Feng X."/>
        </authorList>
    </citation>
    <scope>NUCLEOTIDE SEQUENCE</scope>
    <source>
        <strain evidence="1">KCTC 22041</strain>
    </source>
</reference>
<protein>
    <recommendedName>
        <fullName evidence="3">HEAT repeat domain-containing protein</fullName>
    </recommendedName>
</protein>
<organism evidence="1 2">
    <name type="scientific">Luteolibacter pohnpeiensis</name>
    <dbReference type="NCBI Taxonomy" id="454153"/>
    <lineage>
        <taxon>Bacteria</taxon>
        <taxon>Pseudomonadati</taxon>
        <taxon>Verrucomicrobiota</taxon>
        <taxon>Verrucomicrobiia</taxon>
        <taxon>Verrucomicrobiales</taxon>
        <taxon>Verrucomicrobiaceae</taxon>
        <taxon>Luteolibacter</taxon>
    </lineage>
</organism>
<evidence type="ECO:0000313" key="1">
    <source>
        <dbReference type="EMBL" id="MBK1883782.1"/>
    </source>
</evidence>
<dbReference type="AlphaFoldDB" id="A0A934SCU0"/>
<dbReference type="EMBL" id="JAENIJ010000027">
    <property type="protein sequence ID" value="MBK1883782.1"/>
    <property type="molecule type" value="Genomic_DNA"/>
</dbReference>
<proteinExistence type="predicted"/>